<dbReference type="EMBL" id="JAHYIQ010000001">
    <property type="protein sequence ID" value="KAK1136406.1"/>
    <property type="molecule type" value="Genomic_DNA"/>
</dbReference>
<keyword evidence="2" id="KW-1185">Reference proteome</keyword>
<comment type="caution">
    <text evidence="1">The sequence shown here is derived from an EMBL/GenBank/DDBJ whole genome shotgun (WGS) entry which is preliminary data.</text>
</comment>
<dbReference type="Proteomes" id="UP001177670">
    <property type="component" value="Unassembled WGS sequence"/>
</dbReference>
<proteinExistence type="predicted"/>
<reference evidence="1" key="1">
    <citation type="submission" date="2021-10" db="EMBL/GenBank/DDBJ databases">
        <title>Melipona bicolor Genome sequencing and assembly.</title>
        <authorList>
            <person name="Araujo N.S."/>
            <person name="Arias M.C."/>
        </authorList>
    </citation>
    <scope>NUCLEOTIDE SEQUENCE</scope>
    <source>
        <strain evidence="1">USP_2M_L1-L4_2017</strain>
        <tissue evidence="1">Whole body</tissue>
    </source>
</reference>
<gene>
    <name evidence="1" type="ORF">K0M31_000964</name>
</gene>
<evidence type="ECO:0000313" key="2">
    <source>
        <dbReference type="Proteomes" id="UP001177670"/>
    </source>
</evidence>
<evidence type="ECO:0000313" key="1">
    <source>
        <dbReference type="EMBL" id="KAK1136406.1"/>
    </source>
</evidence>
<dbReference type="AlphaFoldDB" id="A0AA40GEK5"/>
<sequence length="114" mass="13590">MENNRKRTKKPGGKEKKRKEKMFKTFECLDDGSWSAAKSVDHLQMCAILRIKSCVVGVVSLFLHPSYPYTYYNTRDKFSLFSSPVHVNYRRCFMNIRMLCLRMKIFLLIQRERV</sequence>
<name>A0AA40GEK5_9HYME</name>
<organism evidence="1 2">
    <name type="scientific">Melipona bicolor</name>
    <dbReference type="NCBI Taxonomy" id="60889"/>
    <lineage>
        <taxon>Eukaryota</taxon>
        <taxon>Metazoa</taxon>
        <taxon>Ecdysozoa</taxon>
        <taxon>Arthropoda</taxon>
        <taxon>Hexapoda</taxon>
        <taxon>Insecta</taxon>
        <taxon>Pterygota</taxon>
        <taxon>Neoptera</taxon>
        <taxon>Endopterygota</taxon>
        <taxon>Hymenoptera</taxon>
        <taxon>Apocrita</taxon>
        <taxon>Aculeata</taxon>
        <taxon>Apoidea</taxon>
        <taxon>Anthophila</taxon>
        <taxon>Apidae</taxon>
        <taxon>Melipona</taxon>
    </lineage>
</organism>
<protein>
    <submittedName>
        <fullName evidence="1">Uncharacterized protein</fullName>
    </submittedName>
</protein>
<accession>A0AA40GEK5</accession>